<dbReference type="Proteomes" id="UP000434475">
    <property type="component" value="Unassembled WGS sequence"/>
</dbReference>
<dbReference type="AlphaFoldDB" id="A0A6I2RIG0"/>
<reference evidence="2 3" key="1">
    <citation type="journal article" date="2019" name="Nat. Med.">
        <title>A library of human gut bacterial isolates paired with longitudinal multiomics data enables mechanistic microbiome research.</title>
        <authorList>
            <person name="Poyet M."/>
            <person name="Groussin M."/>
            <person name="Gibbons S.M."/>
            <person name="Avila-Pacheco J."/>
            <person name="Jiang X."/>
            <person name="Kearney S.M."/>
            <person name="Perrotta A.R."/>
            <person name="Berdy B."/>
            <person name="Zhao S."/>
            <person name="Lieberman T.D."/>
            <person name="Swanson P.K."/>
            <person name="Smith M."/>
            <person name="Roesemann S."/>
            <person name="Alexander J.E."/>
            <person name="Rich S.A."/>
            <person name="Livny J."/>
            <person name="Vlamakis H."/>
            <person name="Clish C."/>
            <person name="Bullock K."/>
            <person name="Deik A."/>
            <person name="Scott J."/>
            <person name="Pierce K.A."/>
            <person name="Xavier R.J."/>
            <person name="Alm E.J."/>
        </authorList>
    </citation>
    <scope>NUCLEOTIDE SEQUENCE [LARGE SCALE GENOMIC DNA]</scope>
    <source>
        <strain evidence="2 3">BIOML-A2</strain>
    </source>
</reference>
<protein>
    <submittedName>
        <fullName evidence="2">Uncharacterized protein</fullName>
    </submittedName>
</protein>
<keyword evidence="1" id="KW-0472">Membrane</keyword>
<evidence type="ECO:0000313" key="2">
    <source>
        <dbReference type="EMBL" id="MSB22922.1"/>
    </source>
</evidence>
<sequence>MVKDTLLSSATNSEQATPLVPLEFDRGSITLPVAVERGAMELNSCAEINRYTLGSDGRSAAIALGSKVIAIQAAQRTLRNFLTFFMWTKGTGMFAISAVALLWICWWFLPASK</sequence>
<evidence type="ECO:0000313" key="3">
    <source>
        <dbReference type="Proteomes" id="UP000434475"/>
    </source>
</evidence>
<organism evidence="2 3">
    <name type="scientific">Flavonifractor plautii</name>
    <name type="common">Fusobacterium plautii</name>
    <dbReference type="NCBI Taxonomy" id="292800"/>
    <lineage>
        <taxon>Bacteria</taxon>
        <taxon>Bacillati</taxon>
        <taxon>Bacillota</taxon>
        <taxon>Clostridia</taxon>
        <taxon>Eubacteriales</taxon>
        <taxon>Oscillospiraceae</taxon>
        <taxon>Flavonifractor</taxon>
    </lineage>
</organism>
<name>A0A6I2RIG0_FLAPL</name>
<accession>A0A6I2RIG0</accession>
<keyword evidence="1" id="KW-0812">Transmembrane</keyword>
<feature type="transmembrane region" description="Helical" evidence="1">
    <location>
        <begin position="84"/>
        <end position="109"/>
    </location>
</feature>
<keyword evidence="1" id="KW-1133">Transmembrane helix</keyword>
<gene>
    <name evidence="2" type="ORF">GKE97_26130</name>
</gene>
<evidence type="ECO:0000256" key="1">
    <source>
        <dbReference type="SAM" id="Phobius"/>
    </source>
</evidence>
<comment type="caution">
    <text evidence="2">The sequence shown here is derived from an EMBL/GenBank/DDBJ whole genome shotgun (WGS) entry which is preliminary data.</text>
</comment>
<dbReference type="RefSeq" id="WP_044945633.1">
    <property type="nucleotide sequence ID" value="NZ_JAJCIK010000091.1"/>
</dbReference>
<proteinExistence type="predicted"/>
<dbReference type="EMBL" id="WKPR01000059">
    <property type="protein sequence ID" value="MSB22922.1"/>
    <property type="molecule type" value="Genomic_DNA"/>
</dbReference>